<sequence>MGWSWLGRSVQRQLLPRVQAAVCVLPAVTDRSQLLPPPTAILPLVGSRHYSSGGGGQRKQLVVLGIPNPLLWLRSRVYYFLIRSYFDHDFSIQEFSRGARQASVT</sequence>
<dbReference type="Proteomes" id="UP001066276">
    <property type="component" value="Chromosome 3_1"/>
</dbReference>
<accession>A0AAV7UEH3</accession>
<comment type="caution">
    <text evidence="2">The sequence shown here is derived from an EMBL/GenBank/DDBJ whole genome shotgun (WGS) entry which is preliminary data.</text>
</comment>
<organism evidence="2 3">
    <name type="scientific">Pleurodeles waltl</name>
    <name type="common">Iberian ribbed newt</name>
    <dbReference type="NCBI Taxonomy" id="8319"/>
    <lineage>
        <taxon>Eukaryota</taxon>
        <taxon>Metazoa</taxon>
        <taxon>Chordata</taxon>
        <taxon>Craniata</taxon>
        <taxon>Vertebrata</taxon>
        <taxon>Euteleostomi</taxon>
        <taxon>Amphibia</taxon>
        <taxon>Batrachia</taxon>
        <taxon>Caudata</taxon>
        <taxon>Salamandroidea</taxon>
        <taxon>Salamandridae</taxon>
        <taxon>Pleurodelinae</taxon>
        <taxon>Pleurodeles</taxon>
    </lineage>
</organism>
<feature type="chain" id="PRO_5043619609" evidence="1">
    <location>
        <begin position="21"/>
        <end position="105"/>
    </location>
</feature>
<dbReference type="GO" id="GO:0005743">
    <property type="term" value="C:mitochondrial inner membrane"/>
    <property type="evidence" value="ECO:0007669"/>
    <property type="project" value="TreeGrafter"/>
</dbReference>
<evidence type="ECO:0000313" key="2">
    <source>
        <dbReference type="EMBL" id="KAJ1187338.1"/>
    </source>
</evidence>
<reference evidence="2" key="1">
    <citation type="journal article" date="2022" name="bioRxiv">
        <title>Sequencing and chromosome-scale assembly of the giantPleurodeles waltlgenome.</title>
        <authorList>
            <person name="Brown T."/>
            <person name="Elewa A."/>
            <person name="Iarovenko S."/>
            <person name="Subramanian E."/>
            <person name="Araus A.J."/>
            <person name="Petzold A."/>
            <person name="Susuki M."/>
            <person name="Suzuki K.-i.T."/>
            <person name="Hayashi T."/>
            <person name="Toyoda A."/>
            <person name="Oliveira C."/>
            <person name="Osipova E."/>
            <person name="Leigh N.D."/>
            <person name="Simon A."/>
            <person name="Yun M.H."/>
        </authorList>
    </citation>
    <scope>NUCLEOTIDE SEQUENCE</scope>
    <source>
        <strain evidence="2">20211129_DDA</strain>
        <tissue evidence="2">Liver</tissue>
    </source>
</reference>
<evidence type="ECO:0000313" key="3">
    <source>
        <dbReference type="Proteomes" id="UP001066276"/>
    </source>
</evidence>
<proteinExistence type="predicted"/>
<protein>
    <submittedName>
        <fullName evidence="2">Uncharacterized protein</fullName>
    </submittedName>
</protein>
<gene>
    <name evidence="2" type="ORF">NDU88_004114</name>
</gene>
<dbReference type="GO" id="GO:0043022">
    <property type="term" value="F:ribosome binding"/>
    <property type="evidence" value="ECO:0007669"/>
    <property type="project" value="TreeGrafter"/>
</dbReference>
<dbReference type="AlphaFoldDB" id="A0AAV7UEH3"/>
<keyword evidence="3" id="KW-1185">Reference proteome</keyword>
<name>A0AAV7UEH3_PLEWA</name>
<dbReference type="PANTHER" id="PTHR13333:SF5">
    <property type="entry name" value="M-AAA PROTEASE-INTERACTING PROTEIN 1, MITOCHONDRIAL"/>
    <property type="match status" value="1"/>
</dbReference>
<dbReference type="PANTHER" id="PTHR13333">
    <property type="entry name" value="M-AAA PROTEASE-INTERACTING PROTEIN 1, MITOCHONDRIAL"/>
    <property type="match status" value="1"/>
</dbReference>
<dbReference type="EMBL" id="JANPWB010000005">
    <property type="protein sequence ID" value="KAJ1187338.1"/>
    <property type="molecule type" value="Genomic_DNA"/>
</dbReference>
<evidence type="ECO:0000256" key="1">
    <source>
        <dbReference type="SAM" id="SignalP"/>
    </source>
</evidence>
<feature type="signal peptide" evidence="1">
    <location>
        <begin position="1"/>
        <end position="20"/>
    </location>
</feature>
<keyword evidence="1" id="KW-0732">Signal</keyword>
<dbReference type="GO" id="GO:0032979">
    <property type="term" value="P:protein insertion into mitochondrial inner membrane from matrix"/>
    <property type="evidence" value="ECO:0007669"/>
    <property type="project" value="TreeGrafter"/>
</dbReference>